<evidence type="ECO:0000256" key="4">
    <source>
        <dbReference type="ARBA" id="ARBA00023004"/>
    </source>
</evidence>
<dbReference type="PANTHER" id="PTHR37164">
    <property type="entry name" value="BACTERIOHEMERYTHRIN"/>
    <property type="match status" value="1"/>
</dbReference>
<protein>
    <submittedName>
        <fullName evidence="6">Non-heme iron protein</fullName>
    </submittedName>
</protein>
<accession>A0A3D8I6K1</accession>
<dbReference type="GO" id="GO:0046872">
    <property type="term" value="F:metal ion binding"/>
    <property type="evidence" value="ECO:0007669"/>
    <property type="project" value="UniProtKB-KW"/>
</dbReference>
<proteinExistence type="inferred from homology"/>
<keyword evidence="7" id="KW-1185">Reference proteome</keyword>
<dbReference type="NCBIfam" id="NF033749">
    <property type="entry name" value="bact_hemeryth"/>
    <property type="match status" value="1"/>
</dbReference>
<dbReference type="InterPro" id="IPR050669">
    <property type="entry name" value="Hemerythrin"/>
</dbReference>
<dbReference type="Pfam" id="PF01814">
    <property type="entry name" value="Hemerythrin"/>
    <property type="match status" value="1"/>
</dbReference>
<dbReference type="GO" id="GO:0005344">
    <property type="term" value="F:oxygen carrier activity"/>
    <property type="evidence" value="ECO:0007669"/>
    <property type="project" value="UniProtKB-KW"/>
</dbReference>
<comment type="similarity">
    <text evidence="1">Belongs to the hemerythrin family.</text>
</comment>
<dbReference type="SUPFAM" id="SSF47188">
    <property type="entry name" value="Hemerythrin-like"/>
    <property type="match status" value="1"/>
</dbReference>
<evidence type="ECO:0000313" key="6">
    <source>
        <dbReference type="EMBL" id="RDU60768.1"/>
    </source>
</evidence>
<evidence type="ECO:0000259" key="5">
    <source>
        <dbReference type="Pfam" id="PF01814"/>
    </source>
</evidence>
<name>A0A3D8I6K1_9HELI</name>
<dbReference type="AlphaFoldDB" id="A0A3D8I6K1"/>
<dbReference type="EMBL" id="NXLR01000002">
    <property type="protein sequence ID" value="RDU60768.1"/>
    <property type="molecule type" value="Genomic_DNA"/>
</dbReference>
<evidence type="ECO:0000313" key="7">
    <source>
        <dbReference type="Proteomes" id="UP000256599"/>
    </source>
</evidence>
<dbReference type="NCBIfam" id="TIGR02481">
    <property type="entry name" value="hemeryth_dom"/>
    <property type="match status" value="1"/>
</dbReference>
<organism evidence="6 7">
    <name type="scientific">Helicobacter marmotae</name>
    <dbReference type="NCBI Taxonomy" id="152490"/>
    <lineage>
        <taxon>Bacteria</taxon>
        <taxon>Pseudomonadati</taxon>
        <taxon>Campylobacterota</taxon>
        <taxon>Epsilonproteobacteria</taxon>
        <taxon>Campylobacterales</taxon>
        <taxon>Helicobacteraceae</taxon>
        <taxon>Helicobacter</taxon>
    </lineage>
</organism>
<keyword evidence="3" id="KW-0479">Metal-binding</keyword>
<dbReference type="InterPro" id="IPR016131">
    <property type="entry name" value="Haemerythrin_Fe_BS"/>
</dbReference>
<feature type="domain" description="Hemerythrin-like" evidence="5">
    <location>
        <begin position="14"/>
        <end position="123"/>
    </location>
</feature>
<evidence type="ECO:0000256" key="1">
    <source>
        <dbReference type="ARBA" id="ARBA00010587"/>
    </source>
</evidence>
<reference evidence="6 7" key="1">
    <citation type="submission" date="2018-04" db="EMBL/GenBank/DDBJ databases">
        <title>Novel Campyloabacter and Helicobacter Species and Strains.</title>
        <authorList>
            <person name="Mannion A.J."/>
            <person name="Shen Z."/>
            <person name="Fox J.G."/>
        </authorList>
    </citation>
    <scope>NUCLEOTIDE SEQUENCE [LARGE SCALE GENOMIC DNA]</scope>
    <source>
        <strain evidence="6 7">MIT 98-6070</strain>
    </source>
</reference>
<dbReference type="Gene3D" id="1.20.120.50">
    <property type="entry name" value="Hemerythrin-like"/>
    <property type="match status" value="1"/>
</dbReference>
<dbReference type="OrthoDB" id="9774644at2"/>
<keyword evidence="2" id="KW-0813">Transport</keyword>
<sequence>MLPDWSDEYSVHHEVIDEQHKTLFELAHKAYKIASNRSSPVEIKEIITQFFHYMKTHFKDEEQYMQSIGYPQLEEHRRLHRAIVAEMADAIKNIHSINVLKEMLLTITKDWLLSHILQEDMKIEQYRKEQFERQATCEVKYYYYTCACPGKEHKLRESVHLFVQNSSNPVQCKRCHQKIQFKVQE</sequence>
<gene>
    <name evidence="6" type="ORF">CQA63_02055</name>
</gene>
<dbReference type="CDD" id="cd12107">
    <property type="entry name" value="Hemerythrin"/>
    <property type="match status" value="1"/>
</dbReference>
<evidence type="ECO:0000256" key="2">
    <source>
        <dbReference type="ARBA" id="ARBA00022621"/>
    </source>
</evidence>
<dbReference type="InterPro" id="IPR012312">
    <property type="entry name" value="Hemerythrin-like"/>
</dbReference>
<dbReference type="InterPro" id="IPR035938">
    <property type="entry name" value="Hemerythrin-like_sf"/>
</dbReference>
<dbReference type="PROSITE" id="PS00550">
    <property type="entry name" value="HEMERYTHRINS"/>
    <property type="match status" value="1"/>
</dbReference>
<evidence type="ECO:0000256" key="3">
    <source>
        <dbReference type="ARBA" id="ARBA00022723"/>
    </source>
</evidence>
<keyword evidence="4" id="KW-0408">Iron</keyword>
<keyword evidence="2" id="KW-0561">Oxygen transport</keyword>
<dbReference type="Proteomes" id="UP000256599">
    <property type="component" value="Unassembled WGS sequence"/>
</dbReference>
<comment type="caution">
    <text evidence="6">The sequence shown here is derived from an EMBL/GenBank/DDBJ whole genome shotgun (WGS) entry which is preliminary data.</text>
</comment>
<dbReference type="RefSeq" id="WP_104700639.1">
    <property type="nucleotide sequence ID" value="NZ_FZPP01000044.1"/>
</dbReference>
<dbReference type="InterPro" id="IPR012827">
    <property type="entry name" value="Hemerythrin_metal-bd"/>
</dbReference>
<dbReference type="PANTHER" id="PTHR37164:SF1">
    <property type="entry name" value="BACTERIOHEMERYTHRIN"/>
    <property type="match status" value="1"/>
</dbReference>